<gene>
    <name evidence="2" type="ORF">ASPVEDRAFT_83840</name>
</gene>
<dbReference type="Gene3D" id="3.40.50.300">
    <property type="entry name" value="P-loop containing nucleotide triphosphate hydrolases"/>
    <property type="match status" value="1"/>
</dbReference>
<dbReference type="EMBL" id="KV878129">
    <property type="protein sequence ID" value="OJJ02332.1"/>
    <property type="molecule type" value="Genomic_DNA"/>
</dbReference>
<evidence type="ECO:0008006" key="4">
    <source>
        <dbReference type="Google" id="ProtNLM"/>
    </source>
</evidence>
<keyword evidence="3" id="KW-1185">Reference proteome</keyword>
<dbReference type="RefSeq" id="XP_040668094.1">
    <property type="nucleotide sequence ID" value="XM_040817452.1"/>
</dbReference>
<dbReference type="SUPFAM" id="SSF52540">
    <property type="entry name" value="P-loop containing nucleoside triphosphate hydrolases"/>
    <property type="match status" value="1"/>
</dbReference>
<keyword evidence="1" id="KW-0812">Transmembrane</keyword>
<dbReference type="OrthoDB" id="408152at2759"/>
<organism evidence="2 3">
    <name type="scientific">Aspergillus versicolor CBS 583.65</name>
    <dbReference type="NCBI Taxonomy" id="1036611"/>
    <lineage>
        <taxon>Eukaryota</taxon>
        <taxon>Fungi</taxon>
        <taxon>Dikarya</taxon>
        <taxon>Ascomycota</taxon>
        <taxon>Pezizomycotina</taxon>
        <taxon>Eurotiomycetes</taxon>
        <taxon>Eurotiomycetidae</taxon>
        <taxon>Eurotiales</taxon>
        <taxon>Aspergillaceae</taxon>
        <taxon>Aspergillus</taxon>
        <taxon>Aspergillus subgen. Nidulantes</taxon>
    </lineage>
</organism>
<keyword evidence="1" id="KW-1133">Transmembrane helix</keyword>
<keyword evidence="1" id="KW-0472">Membrane</keyword>
<evidence type="ECO:0000313" key="2">
    <source>
        <dbReference type="EMBL" id="OJJ02332.1"/>
    </source>
</evidence>
<evidence type="ECO:0000256" key="1">
    <source>
        <dbReference type="SAM" id="Phobius"/>
    </source>
</evidence>
<dbReference type="PANTHER" id="PTHR36978">
    <property type="entry name" value="P-LOOP CONTAINING NUCLEOTIDE TRIPHOSPHATE HYDROLASE"/>
    <property type="match status" value="1"/>
</dbReference>
<feature type="transmembrane region" description="Helical" evidence="1">
    <location>
        <begin position="254"/>
        <end position="276"/>
    </location>
</feature>
<dbReference type="STRING" id="1036611.A0A1L9PLH9"/>
<name>A0A1L9PLH9_ASPVE</name>
<reference evidence="3" key="1">
    <citation type="journal article" date="2017" name="Genome Biol.">
        <title>Comparative genomics reveals high biological diversity and specific adaptations in the industrially and medically important fungal genus Aspergillus.</title>
        <authorList>
            <person name="de Vries R.P."/>
            <person name="Riley R."/>
            <person name="Wiebenga A."/>
            <person name="Aguilar-Osorio G."/>
            <person name="Amillis S."/>
            <person name="Uchima C.A."/>
            <person name="Anderluh G."/>
            <person name="Asadollahi M."/>
            <person name="Askin M."/>
            <person name="Barry K."/>
            <person name="Battaglia E."/>
            <person name="Bayram O."/>
            <person name="Benocci T."/>
            <person name="Braus-Stromeyer S.A."/>
            <person name="Caldana C."/>
            <person name="Canovas D."/>
            <person name="Cerqueira G.C."/>
            <person name="Chen F."/>
            <person name="Chen W."/>
            <person name="Choi C."/>
            <person name="Clum A."/>
            <person name="Dos Santos R.A."/>
            <person name="Damasio A.R."/>
            <person name="Diallinas G."/>
            <person name="Emri T."/>
            <person name="Fekete E."/>
            <person name="Flipphi M."/>
            <person name="Freyberg S."/>
            <person name="Gallo A."/>
            <person name="Gournas C."/>
            <person name="Habgood R."/>
            <person name="Hainaut M."/>
            <person name="Harispe M.L."/>
            <person name="Henrissat B."/>
            <person name="Hilden K.S."/>
            <person name="Hope R."/>
            <person name="Hossain A."/>
            <person name="Karabika E."/>
            <person name="Karaffa L."/>
            <person name="Karanyi Z."/>
            <person name="Krasevec N."/>
            <person name="Kuo A."/>
            <person name="Kusch H."/>
            <person name="LaButti K."/>
            <person name="Lagendijk E.L."/>
            <person name="Lapidus A."/>
            <person name="Levasseur A."/>
            <person name="Lindquist E."/>
            <person name="Lipzen A."/>
            <person name="Logrieco A.F."/>
            <person name="MacCabe A."/>
            <person name="Maekelae M.R."/>
            <person name="Malavazi I."/>
            <person name="Melin P."/>
            <person name="Meyer V."/>
            <person name="Mielnichuk N."/>
            <person name="Miskei M."/>
            <person name="Molnar A.P."/>
            <person name="Mule G."/>
            <person name="Ngan C.Y."/>
            <person name="Orejas M."/>
            <person name="Orosz E."/>
            <person name="Ouedraogo J.P."/>
            <person name="Overkamp K.M."/>
            <person name="Park H.-S."/>
            <person name="Perrone G."/>
            <person name="Piumi F."/>
            <person name="Punt P.J."/>
            <person name="Ram A.F."/>
            <person name="Ramon A."/>
            <person name="Rauscher S."/>
            <person name="Record E."/>
            <person name="Riano-Pachon D.M."/>
            <person name="Robert V."/>
            <person name="Roehrig J."/>
            <person name="Ruller R."/>
            <person name="Salamov A."/>
            <person name="Salih N.S."/>
            <person name="Samson R.A."/>
            <person name="Sandor E."/>
            <person name="Sanguinetti M."/>
            <person name="Schuetze T."/>
            <person name="Sepcic K."/>
            <person name="Shelest E."/>
            <person name="Sherlock G."/>
            <person name="Sophianopoulou V."/>
            <person name="Squina F.M."/>
            <person name="Sun H."/>
            <person name="Susca A."/>
            <person name="Todd R.B."/>
            <person name="Tsang A."/>
            <person name="Unkles S.E."/>
            <person name="van de Wiele N."/>
            <person name="van Rossen-Uffink D."/>
            <person name="Oliveira J.V."/>
            <person name="Vesth T.C."/>
            <person name="Visser J."/>
            <person name="Yu J.-H."/>
            <person name="Zhou M."/>
            <person name="Andersen M.R."/>
            <person name="Archer D.B."/>
            <person name="Baker S.E."/>
            <person name="Benoit I."/>
            <person name="Brakhage A.A."/>
            <person name="Braus G.H."/>
            <person name="Fischer R."/>
            <person name="Frisvad J.C."/>
            <person name="Goldman G.H."/>
            <person name="Houbraken J."/>
            <person name="Oakley B."/>
            <person name="Pocsi I."/>
            <person name="Scazzocchio C."/>
            <person name="Seiboth B."/>
            <person name="vanKuyk P.A."/>
            <person name="Wortman J."/>
            <person name="Dyer P.S."/>
            <person name="Grigoriev I.V."/>
        </authorList>
    </citation>
    <scope>NUCLEOTIDE SEQUENCE [LARGE SCALE GENOMIC DNA]</scope>
    <source>
        <strain evidence="3">CBS 583.65</strain>
    </source>
</reference>
<dbReference type="VEuPathDB" id="FungiDB:ASPVEDRAFT_83840"/>
<accession>A0A1L9PLH9</accession>
<sequence>MAANAPFPAADHPPMKPPFRRQKPMQILALGMSRTGTLSLYTALNELGYNCYHMTECCLDFRNNSLQHWNRAIDVKRRGYGTELKKRHFDLMLWRYDAVTDFPCTLFIEELMDVYPDAKIILTTRDLESWVPSMQHSIYAILKMKRLKLLALFDWKYTRPALELIRSALTIWTDGVPRDPENLVAGYVAHNAHVRGAAFQRGKQVFEFSVKDGWRPLCEFLGKEVPARPFPRVNEGNFIAQYLKLMFWKRVVELGVPVLVVLAVYWVVGVVFWWWILPQ</sequence>
<dbReference type="GeneID" id="63732963"/>
<dbReference type="InterPro" id="IPR040632">
    <property type="entry name" value="Sulfotransfer_4"/>
</dbReference>
<evidence type="ECO:0000313" key="3">
    <source>
        <dbReference type="Proteomes" id="UP000184073"/>
    </source>
</evidence>
<dbReference type="PANTHER" id="PTHR36978:SF4">
    <property type="entry name" value="P-LOOP CONTAINING NUCLEOSIDE TRIPHOSPHATE HYDROLASE PROTEIN"/>
    <property type="match status" value="1"/>
</dbReference>
<dbReference type="Proteomes" id="UP000184073">
    <property type="component" value="Unassembled WGS sequence"/>
</dbReference>
<dbReference type="InterPro" id="IPR027417">
    <property type="entry name" value="P-loop_NTPase"/>
</dbReference>
<proteinExistence type="predicted"/>
<dbReference type="Pfam" id="PF17784">
    <property type="entry name" value="Sulfotransfer_4"/>
    <property type="match status" value="1"/>
</dbReference>
<dbReference type="AlphaFoldDB" id="A0A1L9PLH9"/>
<protein>
    <recommendedName>
        <fullName evidence="4">NAD dependent epimerase/dehydratase</fullName>
    </recommendedName>
</protein>